<accession>A0A183E3E4</accession>
<keyword evidence="2" id="KW-1185">Reference proteome</keyword>
<evidence type="ECO:0000313" key="2">
    <source>
        <dbReference type="Proteomes" id="UP000271098"/>
    </source>
</evidence>
<evidence type="ECO:0000313" key="3">
    <source>
        <dbReference type="WBParaSite" id="GPUH_0001550601-mRNA-1"/>
    </source>
</evidence>
<dbReference type="EMBL" id="UYRT01082510">
    <property type="protein sequence ID" value="VDN26087.1"/>
    <property type="molecule type" value="Genomic_DNA"/>
</dbReference>
<name>A0A183E3E4_9BILA</name>
<proteinExistence type="predicted"/>
<protein>
    <submittedName>
        <fullName evidence="3">RNase_PH domain-containing protein</fullName>
    </submittedName>
</protein>
<sequence length="74" mass="8464">MNNYRRRAHLHVEMLKPLKIKKCDIEYGMQRAVSISSGTAMMRITAREDYKLEAPARCFNVDLAHTVHPSCTSA</sequence>
<dbReference type="Proteomes" id="UP000271098">
    <property type="component" value="Unassembled WGS sequence"/>
</dbReference>
<gene>
    <name evidence="1" type="ORF">GPUH_LOCUS15485</name>
</gene>
<organism evidence="3">
    <name type="scientific">Gongylonema pulchrum</name>
    <dbReference type="NCBI Taxonomy" id="637853"/>
    <lineage>
        <taxon>Eukaryota</taxon>
        <taxon>Metazoa</taxon>
        <taxon>Ecdysozoa</taxon>
        <taxon>Nematoda</taxon>
        <taxon>Chromadorea</taxon>
        <taxon>Rhabditida</taxon>
        <taxon>Spirurina</taxon>
        <taxon>Spiruromorpha</taxon>
        <taxon>Spiruroidea</taxon>
        <taxon>Gongylonematidae</taxon>
        <taxon>Gongylonema</taxon>
    </lineage>
</organism>
<evidence type="ECO:0000313" key="1">
    <source>
        <dbReference type="EMBL" id="VDN26087.1"/>
    </source>
</evidence>
<reference evidence="1 2" key="2">
    <citation type="submission" date="2018-11" db="EMBL/GenBank/DDBJ databases">
        <authorList>
            <consortium name="Pathogen Informatics"/>
        </authorList>
    </citation>
    <scope>NUCLEOTIDE SEQUENCE [LARGE SCALE GENOMIC DNA]</scope>
</reference>
<dbReference type="WBParaSite" id="GPUH_0001550601-mRNA-1">
    <property type="protein sequence ID" value="GPUH_0001550601-mRNA-1"/>
    <property type="gene ID" value="GPUH_0001550601"/>
</dbReference>
<dbReference type="AlphaFoldDB" id="A0A183E3E4"/>
<reference evidence="3" key="1">
    <citation type="submission" date="2016-06" db="UniProtKB">
        <authorList>
            <consortium name="WormBaseParasite"/>
        </authorList>
    </citation>
    <scope>IDENTIFICATION</scope>
</reference>